<feature type="transmembrane region" description="Helical" evidence="1">
    <location>
        <begin position="54"/>
        <end position="74"/>
    </location>
</feature>
<evidence type="ECO:0000256" key="1">
    <source>
        <dbReference type="SAM" id="Phobius"/>
    </source>
</evidence>
<gene>
    <name evidence="2" type="ORF">AM593_05617</name>
</gene>
<feature type="non-terminal residue" evidence="2">
    <location>
        <position position="1"/>
    </location>
</feature>
<evidence type="ECO:0000313" key="3">
    <source>
        <dbReference type="Proteomes" id="UP000266721"/>
    </source>
</evidence>
<dbReference type="PANTHER" id="PTHR13146">
    <property type="match status" value="1"/>
</dbReference>
<dbReference type="EMBL" id="KV591358">
    <property type="protein sequence ID" value="OPL21472.1"/>
    <property type="molecule type" value="Genomic_DNA"/>
</dbReference>
<sequence>MALSGFQIVLMVGMLVTGSINTISKKAQNDCKVEGYPDRSANNTRTVHEFDHPWFQTLIMFFGEMICLGGYCIVRKKERDKRRKEYAEQNKDMTDIPPQPRIVQLVVAVPTICDLVGTSVADV</sequence>
<evidence type="ECO:0000313" key="2">
    <source>
        <dbReference type="EMBL" id="OPL21472.1"/>
    </source>
</evidence>
<dbReference type="PANTHER" id="PTHR13146:SF8">
    <property type="entry name" value="SOLUTE CARRIER FAMILY 35 MEMBER F6"/>
    <property type="match status" value="1"/>
</dbReference>
<name>A0A3L5TRG3_MYTGA</name>
<keyword evidence="1" id="KW-0812">Transmembrane</keyword>
<protein>
    <submittedName>
        <fullName evidence="2">Solute f6 carrier family 35 member</fullName>
    </submittedName>
</protein>
<reference evidence="2 3" key="1">
    <citation type="journal article" date="2016" name="PLoS ONE">
        <title>A First Insight into the Genome of the Filter-Feeder Mussel Mytilus galloprovincialis.</title>
        <authorList>
            <person name="Murgarella M."/>
            <person name="Puiu D."/>
            <person name="Novoa B."/>
            <person name="Figueras A."/>
            <person name="Posada D."/>
            <person name="Canchaya C."/>
        </authorList>
    </citation>
    <scope>NUCLEOTIDE SEQUENCE [LARGE SCALE GENOMIC DNA]</scope>
    <source>
        <tissue evidence="2">Muscle</tissue>
    </source>
</reference>
<dbReference type="AlphaFoldDB" id="A0A3L5TRG3"/>
<comment type="caution">
    <text evidence="2">The sequence shown here is derived from an EMBL/GenBank/DDBJ whole genome shotgun (WGS) entry which is preliminary data.</text>
</comment>
<accession>A0A3L5TRG3</accession>
<dbReference type="Proteomes" id="UP000266721">
    <property type="component" value="Unassembled WGS sequence"/>
</dbReference>
<proteinExistence type="predicted"/>
<organism evidence="2 3">
    <name type="scientific">Mytilus galloprovincialis</name>
    <name type="common">Mediterranean mussel</name>
    <dbReference type="NCBI Taxonomy" id="29158"/>
    <lineage>
        <taxon>Eukaryota</taxon>
        <taxon>Metazoa</taxon>
        <taxon>Spiralia</taxon>
        <taxon>Lophotrochozoa</taxon>
        <taxon>Mollusca</taxon>
        <taxon>Bivalvia</taxon>
        <taxon>Autobranchia</taxon>
        <taxon>Pteriomorphia</taxon>
        <taxon>Mytilida</taxon>
        <taxon>Mytiloidea</taxon>
        <taxon>Mytilidae</taxon>
        <taxon>Mytilinae</taxon>
        <taxon>Mytilus</taxon>
    </lineage>
</organism>
<dbReference type="GO" id="GO:0016020">
    <property type="term" value="C:membrane"/>
    <property type="evidence" value="ECO:0007669"/>
    <property type="project" value="TreeGrafter"/>
</dbReference>
<keyword evidence="3" id="KW-1185">Reference proteome</keyword>
<keyword evidence="1" id="KW-1133">Transmembrane helix</keyword>
<keyword evidence="1" id="KW-0472">Membrane</keyword>